<proteinExistence type="predicted"/>
<dbReference type="AlphaFoldDB" id="A0A9E7HS58"/>
<evidence type="ECO:0000256" key="2">
    <source>
        <dbReference type="SAM" id="SignalP"/>
    </source>
</evidence>
<evidence type="ECO:0000313" key="4">
    <source>
        <dbReference type="Proteomes" id="UP001055439"/>
    </source>
</evidence>
<dbReference type="OrthoDB" id="1588785at2759"/>
<keyword evidence="4" id="KW-1185">Reference proteome</keyword>
<feature type="compositionally biased region" description="Pro residues" evidence="1">
    <location>
        <begin position="324"/>
        <end position="333"/>
    </location>
</feature>
<feature type="compositionally biased region" description="Pro residues" evidence="1">
    <location>
        <begin position="279"/>
        <end position="312"/>
    </location>
</feature>
<sequence>MNSTAFVVLLALLLATSLCLEADPSPISNVTVMGTVFCDACANNAFSEHSYLLAGVRVRVQCMLRVMNSTSREEMSITVDRTTDKFGTYRLDIPPVDGFECREGVEMDSCCRASLLGSPSSLCDVPGLSSSTGHVAVRGGEGKRCLYNLNALNYRPSKKDANLCGTGGEHFLPASVNSSLFLWPPSPPFGFPWPSHMPFPCPPLPFLTPQPPSLPWPFPLLFPTPSPPTFPMPFSPAPNPPALLPPIPSIFPSPSPTPPFPFRFPPFLPFTPMPPLFTPPSPPPPRSFPFPFPPFPPTTTTPGAPSPPPPPIFSLRDPRTWFPRHPPSSPSQP</sequence>
<name>A0A9E7HS58_9LILI</name>
<gene>
    <name evidence="3" type="ORF">MUK42_07326</name>
</gene>
<keyword evidence="2" id="KW-0732">Signal</keyword>
<feature type="signal peptide" evidence="2">
    <location>
        <begin position="1"/>
        <end position="22"/>
    </location>
</feature>
<dbReference type="Pfam" id="PF01190">
    <property type="entry name" value="Pollen_Ole_e_1"/>
    <property type="match status" value="1"/>
</dbReference>
<dbReference type="PRINTS" id="PR01217">
    <property type="entry name" value="PRICHEXTENSN"/>
</dbReference>
<evidence type="ECO:0000313" key="3">
    <source>
        <dbReference type="EMBL" id="URE34608.1"/>
    </source>
</evidence>
<feature type="region of interest" description="Disordered" evidence="1">
    <location>
        <begin position="279"/>
        <end position="333"/>
    </location>
</feature>
<reference evidence="3" key="1">
    <citation type="submission" date="2022-05" db="EMBL/GenBank/DDBJ databases">
        <title>The Musa troglodytarum L. genome provides insights into the mechanism of non-climacteric behaviour and enrichment of carotenoids.</title>
        <authorList>
            <person name="Wang J."/>
        </authorList>
    </citation>
    <scope>NUCLEOTIDE SEQUENCE</scope>
    <source>
        <tissue evidence="3">Leaf</tissue>
    </source>
</reference>
<protein>
    <submittedName>
        <fullName evidence="3">Pollen proteins Ole e I like</fullName>
    </submittedName>
</protein>
<dbReference type="EMBL" id="CP097510">
    <property type="protein sequence ID" value="URE34608.1"/>
    <property type="molecule type" value="Genomic_DNA"/>
</dbReference>
<dbReference type="PANTHER" id="PTHR46995">
    <property type="entry name" value="OS09G0508200 PROTEIN"/>
    <property type="match status" value="1"/>
</dbReference>
<feature type="chain" id="PRO_5039702105" evidence="2">
    <location>
        <begin position="23"/>
        <end position="333"/>
    </location>
</feature>
<accession>A0A9E7HS58</accession>
<dbReference type="PANTHER" id="PTHR46995:SF6">
    <property type="entry name" value="POLLEN OLE E 1 ALLERGEN AND EXTENSIN FAMILY PROTEIN"/>
    <property type="match status" value="1"/>
</dbReference>
<organism evidence="3 4">
    <name type="scientific">Musa troglodytarum</name>
    <name type="common">fe'i banana</name>
    <dbReference type="NCBI Taxonomy" id="320322"/>
    <lineage>
        <taxon>Eukaryota</taxon>
        <taxon>Viridiplantae</taxon>
        <taxon>Streptophyta</taxon>
        <taxon>Embryophyta</taxon>
        <taxon>Tracheophyta</taxon>
        <taxon>Spermatophyta</taxon>
        <taxon>Magnoliopsida</taxon>
        <taxon>Liliopsida</taxon>
        <taxon>Zingiberales</taxon>
        <taxon>Musaceae</taxon>
        <taxon>Musa</taxon>
    </lineage>
</organism>
<evidence type="ECO:0000256" key="1">
    <source>
        <dbReference type="SAM" id="MobiDB-lite"/>
    </source>
</evidence>
<dbReference type="Proteomes" id="UP001055439">
    <property type="component" value="Chromosome 8"/>
</dbReference>